<evidence type="ECO:0000256" key="3">
    <source>
        <dbReference type="ARBA" id="ARBA00022723"/>
    </source>
</evidence>
<organism evidence="11 12">
    <name type="scientific">Mya arenaria</name>
    <name type="common">Soft-shell clam</name>
    <dbReference type="NCBI Taxonomy" id="6604"/>
    <lineage>
        <taxon>Eukaryota</taxon>
        <taxon>Metazoa</taxon>
        <taxon>Spiralia</taxon>
        <taxon>Lophotrochozoa</taxon>
        <taxon>Mollusca</taxon>
        <taxon>Bivalvia</taxon>
        <taxon>Autobranchia</taxon>
        <taxon>Heteroconchia</taxon>
        <taxon>Euheterodonta</taxon>
        <taxon>Imparidentia</taxon>
        <taxon>Neoheterodontei</taxon>
        <taxon>Myida</taxon>
        <taxon>Myoidea</taxon>
        <taxon>Myidae</taxon>
        <taxon>Mya</taxon>
    </lineage>
</organism>
<keyword evidence="2" id="KW-0963">Cytoplasm</keyword>
<dbReference type="InterPro" id="IPR011993">
    <property type="entry name" value="PH-like_dom_sf"/>
</dbReference>
<dbReference type="InterPro" id="IPR037844">
    <property type="entry name" value="PH_ASAP"/>
</dbReference>
<evidence type="ECO:0000259" key="9">
    <source>
        <dbReference type="PROSITE" id="PS50003"/>
    </source>
</evidence>
<feature type="domain" description="PH" evidence="9">
    <location>
        <begin position="304"/>
        <end position="401"/>
    </location>
</feature>
<keyword evidence="7" id="KW-0863">Zinc-finger</keyword>
<keyword evidence="3" id="KW-0479">Metal-binding</keyword>
<dbReference type="InterPro" id="IPR004148">
    <property type="entry name" value="BAR_dom"/>
</dbReference>
<evidence type="ECO:0000256" key="6">
    <source>
        <dbReference type="ARBA" id="ARBA00023043"/>
    </source>
</evidence>
<dbReference type="InterPro" id="IPR037278">
    <property type="entry name" value="ARFGAP/RecO"/>
</dbReference>
<dbReference type="SMART" id="SM00105">
    <property type="entry name" value="ArfGap"/>
    <property type="match status" value="1"/>
</dbReference>
<gene>
    <name evidence="11" type="ORF">MAR_030461</name>
</gene>
<keyword evidence="4" id="KW-0677">Repeat</keyword>
<dbReference type="SUPFAM" id="SSF48403">
    <property type="entry name" value="Ankyrin repeat"/>
    <property type="match status" value="1"/>
</dbReference>
<dbReference type="Proteomes" id="UP001164746">
    <property type="component" value="Chromosome 10"/>
</dbReference>
<dbReference type="InterPro" id="IPR027267">
    <property type="entry name" value="AH/BAR_dom_sf"/>
</dbReference>
<dbReference type="InterPro" id="IPR001164">
    <property type="entry name" value="ArfGAP_dom"/>
</dbReference>
<sequence>MPESISVADFIDQTWEDYNSPTTSTFDKKMTTCRNTVSQIEEELDTDRSELTKLKKSVRALYNSTSKYAQNEMDIADNLDRIGKSASNSHREINDAFHEFAKITKTLSLLIEDMSKGLHNSLQYPLESFLKGDIKLVKGDLKRPFDKSWKDYESKFAKLEKEAKKKANDIGLYRTELAGSEVAEEMEKERKFFQLQMCMYLIKVNEIKTKKGVDLLNYFMEYNKAVKQFFNKGQAEIEKHESFIDNLGQQLKDIKHTQSQERTKLLDLQTKLKNSMQGYKEPSSSSSAATGYRLHQLQGNKNHGSTKEGFLLKKSEGMLKKMWQKRKCAIKDGIMRMHHADESKEPVCLNLLTCQVKLVSDDPGKKCFDLVSSHGNRTYHFQADDEKEMEQWISVLSNAKEEVLLKAFQDSGSNVTMNEHVRELTRNIIERIEKLPGNKTCCDCGAADPKWLSTNLGVLICLECCGIHRNLGVHISRTQSLEIDQLGTSQLLLARVIGNDYFNEVLEARLTGTKPKADSPMNEREEFIKAKYVDHEYTIITCNDIRELQHDFQQAIQQRDLQSIIQVYAEGLDLMTVLPDSPLEETALHLAVAQEDGTSLPIVDFIIQNSNINSLGRQTRDGNTSLHLCAILNKTECMKCLLRTKPDIAHIKNKGGHTALDIALENNFQLCAELLKAAMAGKKDVFEHISIEWDLITDEGPDYSDDDLDMPDRRPRSRPSSLVGVELQAREGSPRDRTESDVARHVPSKPRIPGLMNHSASQSVPNSPPVTSQGQRSPEPPLPPRGIKKPPAALSLPNSSGSGVETATDKPAIPPRPRALSGGDGRGDREPASQTRPAPSQLCKGLTRLTPTPMRPNLEVGSRVKYSWPIKQGFLNGLGNGVFTELIINMAFCFKKKCIGLR</sequence>
<dbReference type="Gene3D" id="1.20.1270.60">
    <property type="entry name" value="Arfaptin homology (AH) domain/BAR domain"/>
    <property type="match status" value="1"/>
</dbReference>
<feature type="compositionally biased region" description="Acidic residues" evidence="8">
    <location>
        <begin position="700"/>
        <end position="709"/>
    </location>
</feature>
<dbReference type="PRINTS" id="PR00405">
    <property type="entry name" value="REVINTRACTNG"/>
</dbReference>
<comment type="subcellular location">
    <subcellularLocation>
        <location evidence="1">Cytoplasm</location>
    </subcellularLocation>
</comment>
<proteinExistence type="predicted"/>
<evidence type="ECO:0000259" key="10">
    <source>
        <dbReference type="PROSITE" id="PS50115"/>
    </source>
</evidence>
<feature type="compositionally biased region" description="Polar residues" evidence="8">
    <location>
        <begin position="758"/>
        <end position="776"/>
    </location>
</feature>
<dbReference type="InterPro" id="IPR038508">
    <property type="entry name" value="ArfGAP_dom_sf"/>
</dbReference>
<dbReference type="SUPFAM" id="SSF103657">
    <property type="entry name" value="BAR/IMD domain-like"/>
    <property type="match status" value="1"/>
</dbReference>
<dbReference type="SUPFAM" id="SSF50729">
    <property type="entry name" value="PH domain-like"/>
    <property type="match status" value="1"/>
</dbReference>
<evidence type="ECO:0000256" key="5">
    <source>
        <dbReference type="ARBA" id="ARBA00022833"/>
    </source>
</evidence>
<protein>
    <submittedName>
        <fullName evidence="11">ASAP1-like protein</fullName>
    </submittedName>
</protein>
<dbReference type="PROSITE" id="PS50115">
    <property type="entry name" value="ARFGAP"/>
    <property type="match status" value="1"/>
</dbReference>
<dbReference type="SUPFAM" id="SSF57863">
    <property type="entry name" value="ArfGap/RecO-like zinc finger"/>
    <property type="match status" value="1"/>
</dbReference>
<keyword evidence="5" id="KW-0862">Zinc</keyword>
<evidence type="ECO:0000256" key="7">
    <source>
        <dbReference type="PROSITE-ProRule" id="PRU00288"/>
    </source>
</evidence>
<dbReference type="PANTHER" id="PTHR45854">
    <property type="entry name" value="ASAP FAMILY MEMBER"/>
    <property type="match status" value="1"/>
</dbReference>
<dbReference type="InterPro" id="IPR043593">
    <property type="entry name" value="ASAP"/>
</dbReference>
<dbReference type="InterPro" id="IPR002110">
    <property type="entry name" value="Ankyrin_rpt"/>
</dbReference>
<accession>A0ABY7F492</accession>
<dbReference type="SMART" id="SM00248">
    <property type="entry name" value="ANK"/>
    <property type="match status" value="3"/>
</dbReference>
<dbReference type="EMBL" id="CP111021">
    <property type="protein sequence ID" value="WAR15867.1"/>
    <property type="molecule type" value="Genomic_DNA"/>
</dbReference>
<evidence type="ECO:0000313" key="11">
    <source>
        <dbReference type="EMBL" id="WAR15867.1"/>
    </source>
</evidence>
<dbReference type="Pfam" id="PF12796">
    <property type="entry name" value="Ank_2"/>
    <property type="match status" value="1"/>
</dbReference>
<dbReference type="Pfam" id="PF00169">
    <property type="entry name" value="PH"/>
    <property type="match status" value="1"/>
</dbReference>
<dbReference type="CDD" id="cd08834">
    <property type="entry name" value="ArfGap_ASAP"/>
    <property type="match status" value="1"/>
</dbReference>
<dbReference type="Gene3D" id="2.30.29.30">
    <property type="entry name" value="Pleckstrin-homology domain (PH domain)/Phosphotyrosine-binding domain (PTB)"/>
    <property type="match status" value="1"/>
</dbReference>
<dbReference type="CDD" id="cd13251">
    <property type="entry name" value="PH_ASAP"/>
    <property type="match status" value="1"/>
</dbReference>
<dbReference type="Gene3D" id="1.25.40.950">
    <property type="match status" value="1"/>
</dbReference>
<evidence type="ECO:0000256" key="8">
    <source>
        <dbReference type="SAM" id="MobiDB-lite"/>
    </source>
</evidence>
<dbReference type="SMART" id="SM00233">
    <property type="entry name" value="PH"/>
    <property type="match status" value="1"/>
</dbReference>
<keyword evidence="12" id="KW-1185">Reference proteome</keyword>
<evidence type="ECO:0000256" key="1">
    <source>
        <dbReference type="ARBA" id="ARBA00004496"/>
    </source>
</evidence>
<dbReference type="Gene3D" id="1.10.220.150">
    <property type="entry name" value="Arf GTPase activating protein"/>
    <property type="match status" value="1"/>
</dbReference>
<dbReference type="Gene3D" id="1.25.40.20">
    <property type="entry name" value="Ankyrin repeat-containing domain"/>
    <property type="match status" value="1"/>
</dbReference>
<dbReference type="InterPro" id="IPR036770">
    <property type="entry name" value="Ankyrin_rpt-contain_sf"/>
</dbReference>
<keyword evidence="6" id="KW-0040">ANK repeat</keyword>
<evidence type="ECO:0000313" key="12">
    <source>
        <dbReference type="Proteomes" id="UP001164746"/>
    </source>
</evidence>
<evidence type="ECO:0000256" key="4">
    <source>
        <dbReference type="ARBA" id="ARBA00022737"/>
    </source>
</evidence>
<dbReference type="PANTHER" id="PTHR45854:SF3">
    <property type="entry name" value="ARFGAP WITH SH3 DOMAIN, ANK REPEAT AND PH DOMAIN-CONTAINING PROTEIN"/>
    <property type="match status" value="1"/>
</dbReference>
<feature type="compositionally biased region" description="Polar residues" evidence="8">
    <location>
        <begin position="796"/>
        <end position="805"/>
    </location>
</feature>
<feature type="compositionally biased region" description="Basic and acidic residues" evidence="8">
    <location>
        <begin position="728"/>
        <end position="744"/>
    </location>
</feature>
<dbReference type="Pfam" id="PF01412">
    <property type="entry name" value="ArfGap"/>
    <property type="match status" value="1"/>
</dbReference>
<dbReference type="PROSITE" id="PS50003">
    <property type="entry name" value="PH_DOMAIN"/>
    <property type="match status" value="1"/>
</dbReference>
<dbReference type="InterPro" id="IPR001849">
    <property type="entry name" value="PH_domain"/>
</dbReference>
<reference evidence="11" key="1">
    <citation type="submission" date="2022-11" db="EMBL/GenBank/DDBJ databases">
        <title>Centuries of genome instability and evolution in soft-shell clam transmissible cancer (bioRxiv).</title>
        <authorList>
            <person name="Hart S.F.M."/>
            <person name="Yonemitsu M.A."/>
            <person name="Giersch R.M."/>
            <person name="Beal B.F."/>
            <person name="Arriagada G."/>
            <person name="Davis B.W."/>
            <person name="Ostrander E.A."/>
            <person name="Goff S.P."/>
            <person name="Metzger M.J."/>
        </authorList>
    </citation>
    <scope>NUCLEOTIDE SEQUENCE</scope>
    <source>
        <strain evidence="11">MELC-2E11</strain>
        <tissue evidence="11">Siphon/mantle</tissue>
    </source>
</reference>
<feature type="domain" description="Arf-GAP" evidence="10">
    <location>
        <begin position="426"/>
        <end position="547"/>
    </location>
</feature>
<feature type="region of interest" description="Disordered" evidence="8">
    <location>
        <begin position="700"/>
        <end position="856"/>
    </location>
</feature>
<dbReference type="Pfam" id="PF16746">
    <property type="entry name" value="BAR_3"/>
    <property type="match status" value="1"/>
</dbReference>
<evidence type="ECO:0000256" key="2">
    <source>
        <dbReference type="ARBA" id="ARBA00022490"/>
    </source>
</evidence>
<name>A0ABY7F492_MYAAR</name>